<gene>
    <name evidence="2" type="ORF">HJC23_003095</name>
</gene>
<dbReference type="AlphaFoldDB" id="A0ABD3P5G3"/>
<sequence length="282" mass="31234">MRRHKLLETTVAFVAIPSYQRTHRLPLKILTKRITNDSVYHIVHTPETLNDVDSGPHQSNSDKRHQHPLDASSLERRSLLNKIVHTSALTSSAFLTSLISLAPRPSFASVLSTSINSVGTLAPISREEAEQRFRTGRESLQYLLDHYDKICEGGGDNVRRYLGTVGVNGLFGIGKALRVLGEDVDDIVECECGGRIFGNLLILLIDSDLQKLHCRDNRKDTELVTEIERSIQQADGSAYMAIFTVTSTSGVPSAKYFNDAKIEIERCAKSMDDLAAMIGLKP</sequence>
<evidence type="ECO:0000313" key="3">
    <source>
        <dbReference type="Proteomes" id="UP001516023"/>
    </source>
</evidence>
<name>A0ABD3P5G3_9STRA</name>
<evidence type="ECO:0000313" key="2">
    <source>
        <dbReference type="EMBL" id="KAL3782774.1"/>
    </source>
</evidence>
<evidence type="ECO:0000256" key="1">
    <source>
        <dbReference type="SAM" id="MobiDB-lite"/>
    </source>
</evidence>
<dbReference type="EMBL" id="JABMIG020000277">
    <property type="protein sequence ID" value="KAL3782774.1"/>
    <property type="molecule type" value="Genomic_DNA"/>
</dbReference>
<reference evidence="2 3" key="1">
    <citation type="journal article" date="2020" name="G3 (Bethesda)">
        <title>Improved Reference Genome for Cyclotella cryptica CCMP332, a Model for Cell Wall Morphogenesis, Salinity Adaptation, and Lipid Production in Diatoms (Bacillariophyta).</title>
        <authorList>
            <person name="Roberts W.R."/>
            <person name="Downey K.M."/>
            <person name="Ruck E.C."/>
            <person name="Traller J.C."/>
            <person name="Alverson A.J."/>
        </authorList>
    </citation>
    <scope>NUCLEOTIDE SEQUENCE [LARGE SCALE GENOMIC DNA]</scope>
    <source>
        <strain evidence="2 3">CCMP332</strain>
    </source>
</reference>
<organism evidence="2 3">
    <name type="scientific">Cyclotella cryptica</name>
    <dbReference type="NCBI Taxonomy" id="29204"/>
    <lineage>
        <taxon>Eukaryota</taxon>
        <taxon>Sar</taxon>
        <taxon>Stramenopiles</taxon>
        <taxon>Ochrophyta</taxon>
        <taxon>Bacillariophyta</taxon>
        <taxon>Coscinodiscophyceae</taxon>
        <taxon>Thalassiosirophycidae</taxon>
        <taxon>Stephanodiscales</taxon>
        <taxon>Stephanodiscaceae</taxon>
        <taxon>Cyclotella</taxon>
    </lineage>
</organism>
<dbReference type="Proteomes" id="UP001516023">
    <property type="component" value="Unassembled WGS sequence"/>
</dbReference>
<proteinExistence type="predicted"/>
<comment type="caution">
    <text evidence="2">The sequence shown here is derived from an EMBL/GenBank/DDBJ whole genome shotgun (WGS) entry which is preliminary data.</text>
</comment>
<keyword evidence="3" id="KW-1185">Reference proteome</keyword>
<accession>A0ABD3P5G3</accession>
<feature type="region of interest" description="Disordered" evidence="1">
    <location>
        <begin position="47"/>
        <end position="69"/>
    </location>
</feature>
<protein>
    <submittedName>
        <fullName evidence="2">Uncharacterized protein</fullName>
    </submittedName>
</protein>